<evidence type="ECO:0000256" key="9">
    <source>
        <dbReference type="ARBA" id="ARBA00023239"/>
    </source>
</evidence>
<evidence type="ECO:0000256" key="8">
    <source>
        <dbReference type="ARBA" id="ARBA00023209"/>
    </source>
</evidence>
<dbReference type="EMBL" id="AAOE01000009">
    <property type="protein sequence ID" value="EAR09536.1"/>
    <property type="molecule type" value="Genomic_DNA"/>
</dbReference>
<keyword evidence="7 12" id="KW-0865">Zymogen</keyword>
<dbReference type="HAMAP" id="MF_00662">
    <property type="entry name" value="PS_decarb_PSD_B_type1"/>
    <property type="match status" value="1"/>
</dbReference>
<keyword evidence="5 12" id="KW-0443">Lipid metabolism</keyword>
<keyword evidence="4 12" id="KW-0210">Decarboxylase</keyword>
<evidence type="ECO:0000256" key="12">
    <source>
        <dbReference type="HAMAP-Rule" id="MF_00662"/>
    </source>
</evidence>
<feature type="chain" id="PRO_5023538300" description="Phosphatidylserine decarboxylase beta chain" evidence="12">
    <location>
        <begin position="1"/>
        <end position="250"/>
    </location>
</feature>
<comment type="caution">
    <text evidence="13">The sequence shown here is derived from an EMBL/GenBank/DDBJ whole genome shotgun (WGS) entry which is preliminary data.</text>
</comment>
<keyword evidence="10 12" id="KW-1208">Phospholipid metabolism</keyword>
<evidence type="ECO:0000256" key="6">
    <source>
        <dbReference type="ARBA" id="ARBA00023136"/>
    </source>
</evidence>
<comment type="subcellular location">
    <subcellularLocation>
        <location evidence="12">Cell membrane</location>
        <topology evidence="12">Peripheral membrane protein</topology>
    </subcellularLocation>
</comment>
<evidence type="ECO:0000313" key="14">
    <source>
        <dbReference type="Proteomes" id="UP000005953"/>
    </source>
</evidence>
<dbReference type="InterPro" id="IPR033178">
    <property type="entry name" value="PSD_type1_pro"/>
</dbReference>
<reference evidence="13 14" key="1">
    <citation type="submission" date="2006-02" db="EMBL/GenBank/DDBJ databases">
        <authorList>
            <person name="Pinhassi J."/>
            <person name="Pedros-Alio C."/>
            <person name="Ferriera S."/>
            <person name="Johnson J."/>
            <person name="Kravitz S."/>
            <person name="Halpern A."/>
            <person name="Remington K."/>
            <person name="Beeson K."/>
            <person name="Tran B."/>
            <person name="Rogers Y.-H."/>
            <person name="Friedman R."/>
            <person name="Venter J.C."/>
        </authorList>
    </citation>
    <scope>NUCLEOTIDE SEQUENCE [LARGE SCALE GENOMIC DNA]</scope>
    <source>
        <strain evidence="13 14">MED297</strain>
    </source>
</reference>
<proteinExistence type="inferred from homology"/>
<keyword evidence="9 12" id="KW-0456">Lyase</keyword>
<evidence type="ECO:0000256" key="1">
    <source>
        <dbReference type="ARBA" id="ARBA00005189"/>
    </source>
</evidence>
<feature type="active site" description="Charge relay system; for autoendoproteolytic cleavage activity" evidence="12">
    <location>
        <position position="251"/>
    </location>
</feature>
<keyword evidence="8 12" id="KW-0594">Phospholipid biosynthesis</keyword>
<keyword evidence="14" id="KW-1185">Reference proteome</keyword>
<evidence type="ECO:0000256" key="7">
    <source>
        <dbReference type="ARBA" id="ARBA00023145"/>
    </source>
</evidence>
<feature type="chain" id="PRO_5023538299" description="Phosphatidylserine decarboxylase alpha chain" evidence="12">
    <location>
        <begin position="251"/>
        <end position="283"/>
    </location>
</feature>
<feature type="modified residue" description="Pyruvic acid (Ser); by autocatalysis" evidence="12">
    <location>
        <position position="251"/>
    </location>
</feature>
<dbReference type="InterPro" id="IPR033177">
    <property type="entry name" value="PSD-B"/>
</dbReference>
<organism evidence="13 14">
    <name type="scientific">Reinekea blandensis MED297</name>
    <dbReference type="NCBI Taxonomy" id="314283"/>
    <lineage>
        <taxon>Bacteria</taxon>
        <taxon>Pseudomonadati</taxon>
        <taxon>Pseudomonadota</taxon>
        <taxon>Gammaproteobacteria</taxon>
        <taxon>Oceanospirillales</taxon>
        <taxon>Saccharospirillaceae</taxon>
        <taxon>Reinekea</taxon>
    </lineage>
</organism>
<evidence type="ECO:0000256" key="11">
    <source>
        <dbReference type="ARBA" id="ARBA00023317"/>
    </source>
</evidence>
<dbReference type="Pfam" id="PF02666">
    <property type="entry name" value="PS_Dcarbxylase"/>
    <property type="match status" value="1"/>
</dbReference>
<dbReference type="STRING" id="314283.MED297_12432"/>
<dbReference type="InterPro" id="IPR003817">
    <property type="entry name" value="PS_Dcarbxylase"/>
</dbReference>
<gene>
    <name evidence="12" type="primary">psd</name>
    <name evidence="13" type="ORF">MED297_12432</name>
</gene>
<evidence type="ECO:0000256" key="5">
    <source>
        <dbReference type="ARBA" id="ARBA00023098"/>
    </source>
</evidence>
<dbReference type="NCBIfam" id="TIGR00163">
    <property type="entry name" value="PS_decarb"/>
    <property type="match status" value="1"/>
</dbReference>
<comment type="similarity">
    <text evidence="12">Belongs to the phosphatidylserine decarboxylase family. PSD-B subfamily. Prokaryotic type I sub-subfamily.</text>
</comment>
<dbReference type="PANTHER" id="PTHR10067">
    <property type="entry name" value="PHOSPHATIDYLSERINE DECARBOXYLASE"/>
    <property type="match status" value="1"/>
</dbReference>
<dbReference type="GO" id="GO:0004609">
    <property type="term" value="F:phosphatidylserine decarboxylase activity"/>
    <property type="evidence" value="ECO:0007669"/>
    <property type="project" value="UniProtKB-UniRule"/>
</dbReference>
<dbReference type="GO" id="GO:0006646">
    <property type="term" value="P:phosphatidylethanolamine biosynthetic process"/>
    <property type="evidence" value="ECO:0007669"/>
    <property type="project" value="UniProtKB-UniRule"/>
</dbReference>
<dbReference type="OrthoDB" id="9802030at2"/>
<evidence type="ECO:0000256" key="3">
    <source>
        <dbReference type="ARBA" id="ARBA00022516"/>
    </source>
</evidence>
<comment type="cofactor">
    <cofactor evidence="12">
        <name>pyruvate</name>
        <dbReference type="ChEBI" id="CHEBI:15361"/>
    </cofactor>
    <text evidence="12">Binds 1 pyruvoyl group covalently per subunit.</text>
</comment>
<accession>A4BE58</accession>
<dbReference type="RefSeq" id="WP_008042227.1">
    <property type="nucleotide sequence ID" value="NZ_CH724149.1"/>
</dbReference>
<comment type="function">
    <text evidence="12">Catalyzes the formation of phosphatidylethanolamine (PtdEtn) from phosphatidylserine (PtdSer).</text>
</comment>
<keyword evidence="6 12" id="KW-0472">Membrane</keyword>
<name>A4BE58_9GAMM</name>
<evidence type="ECO:0000256" key="4">
    <source>
        <dbReference type="ARBA" id="ARBA00022793"/>
    </source>
</evidence>
<feature type="site" description="Cleavage (non-hydrolytic); by autocatalysis" evidence="12">
    <location>
        <begin position="250"/>
        <end position="251"/>
    </location>
</feature>
<comment type="subunit">
    <text evidence="12">Heterodimer of a large membrane-associated beta subunit and a small pyruvoyl-containing alpha subunit.</text>
</comment>
<dbReference type="UniPathway" id="UPA00558">
    <property type="reaction ID" value="UER00616"/>
</dbReference>
<comment type="pathway">
    <text evidence="1">Lipid metabolism.</text>
</comment>
<keyword evidence="11 12" id="KW-0670">Pyruvate</keyword>
<dbReference type="AlphaFoldDB" id="A4BE58"/>
<comment type="PTM">
    <text evidence="12">Is synthesized initially as an inactive proenzyme. Formation of the active enzyme involves a self-maturation process in which the active site pyruvoyl group is generated from an internal serine residue via an autocatalytic post-translational modification. Two non-identical subunits are generated from the proenzyme in this reaction, and the pyruvate is formed at the N-terminus of the alpha chain, which is derived from the carboxyl end of the proenzyme. The autoendoproteolytic cleavage occurs by a canonical serine protease mechanism, in which the side chain hydroxyl group of the serine supplies its oxygen atom to form the C-terminus of the beta chain, while the remainder of the serine residue undergoes an oxidative deamination to produce ammonia and the pyruvoyl prosthetic group on the alpha chain. During this reaction, the Ser that is part of the protease active site of the proenzyme becomes the pyruvoyl prosthetic group, which constitutes an essential element of the active site of the mature decarboxylase.</text>
</comment>
<evidence type="ECO:0000313" key="13">
    <source>
        <dbReference type="EMBL" id="EAR09536.1"/>
    </source>
</evidence>
<keyword evidence="2 12" id="KW-1003">Cell membrane</keyword>
<dbReference type="EC" id="4.1.1.65" evidence="12"/>
<feature type="active site" description="Charge relay system; for autoendoproteolytic cleavage activity" evidence="12">
    <location>
        <position position="92"/>
    </location>
</feature>
<dbReference type="GO" id="GO:0005886">
    <property type="term" value="C:plasma membrane"/>
    <property type="evidence" value="ECO:0007669"/>
    <property type="project" value="UniProtKB-SubCell"/>
</dbReference>
<protein>
    <recommendedName>
        <fullName evidence="12">Phosphatidylserine decarboxylase proenzyme</fullName>
        <ecNumber evidence="12">4.1.1.65</ecNumber>
    </recommendedName>
    <component>
        <recommendedName>
            <fullName evidence="12">Phosphatidylserine decarboxylase alpha chain</fullName>
        </recommendedName>
    </component>
    <component>
        <recommendedName>
            <fullName evidence="12">Phosphatidylserine decarboxylase beta chain</fullName>
        </recommendedName>
    </component>
</protein>
<dbReference type="Proteomes" id="UP000005953">
    <property type="component" value="Unassembled WGS sequence"/>
</dbReference>
<evidence type="ECO:0000256" key="10">
    <source>
        <dbReference type="ARBA" id="ARBA00023264"/>
    </source>
</evidence>
<dbReference type="PANTHER" id="PTHR10067:SF6">
    <property type="entry name" value="PHOSPHATIDYLSERINE DECARBOXYLASE PROENZYME, MITOCHONDRIAL"/>
    <property type="match status" value="1"/>
</dbReference>
<comment type="catalytic activity">
    <reaction evidence="12">
        <text>a 1,2-diacyl-sn-glycero-3-phospho-L-serine + H(+) = a 1,2-diacyl-sn-glycero-3-phosphoethanolamine + CO2</text>
        <dbReference type="Rhea" id="RHEA:20828"/>
        <dbReference type="ChEBI" id="CHEBI:15378"/>
        <dbReference type="ChEBI" id="CHEBI:16526"/>
        <dbReference type="ChEBI" id="CHEBI:57262"/>
        <dbReference type="ChEBI" id="CHEBI:64612"/>
        <dbReference type="EC" id="4.1.1.65"/>
    </reaction>
</comment>
<sequence>MTFQDRLFLAAQFLLPHQTLSRLIGWFAESEWPIIRMPLMRFFLKRYGIDLSEAQRTSLSDYRNFNDFFTRALATNARDLSSRPEAWLSPVDAAVSQFGKINEGQVIQAKGKSYSVEALLGGHAGMAERYNNGDFITLYLSPKDYHRIHMPRQAKLISTTFIPGRLFSVNPLTASHVDNLFARNERLVCEFESEAGRFVMVLVGAMVVASIETTWAGIIAPFQRRIVQQHFNSQAIEFAQAEEMGRFRLGSTVIMLFEPGQIQWSNEIQPEATVKLGQPLNQA</sequence>
<feature type="active site" description="Charge relay system; for autoendoproteolytic cleavage activity" evidence="12">
    <location>
        <position position="149"/>
    </location>
</feature>
<comment type="pathway">
    <text evidence="12">Phospholipid metabolism; phosphatidylethanolamine biosynthesis; phosphatidylethanolamine from CDP-diacylglycerol: step 2/2.</text>
</comment>
<dbReference type="HOGENOM" id="CLU_029061_4_1_6"/>
<feature type="active site" description="Schiff-base intermediate with substrate; via pyruvic acid; for decarboxylase activity" evidence="12">
    <location>
        <position position="251"/>
    </location>
</feature>
<keyword evidence="3 12" id="KW-0444">Lipid biosynthesis</keyword>
<evidence type="ECO:0000256" key="2">
    <source>
        <dbReference type="ARBA" id="ARBA00022475"/>
    </source>
</evidence>